<dbReference type="GO" id="GO:0005811">
    <property type="term" value="C:lipid droplet"/>
    <property type="evidence" value="ECO:0007669"/>
    <property type="project" value="TreeGrafter"/>
</dbReference>
<evidence type="ECO:0000256" key="5">
    <source>
        <dbReference type="SAM" id="Phobius"/>
    </source>
</evidence>
<dbReference type="InterPro" id="IPR020904">
    <property type="entry name" value="Sc_DH/Rdtase_CS"/>
</dbReference>
<dbReference type="RefSeq" id="XP_022463355.1">
    <property type="nucleotide sequence ID" value="XM_022606684.1"/>
</dbReference>
<dbReference type="OrthoDB" id="2102561at2759"/>
<dbReference type="STRING" id="1071383.J7S462"/>
<dbReference type="Proteomes" id="UP000006310">
    <property type="component" value="Chromosome 2"/>
</dbReference>
<dbReference type="OMA" id="TKLMSPD"/>
<gene>
    <name evidence="6" type="primary">KNAG0B06850</name>
    <name evidence="6" type="ordered locus">KNAG_0B06850</name>
</gene>
<keyword evidence="2" id="KW-0521">NADP</keyword>
<dbReference type="HOGENOM" id="CLU_010194_2_9_1"/>
<dbReference type="PANTHER" id="PTHR44169:SF6">
    <property type="entry name" value="NADPH-DEPENDENT 1-ACYLDIHYDROXYACETONE PHOSPHATE REDUCTASE"/>
    <property type="match status" value="1"/>
</dbReference>
<evidence type="ECO:0000256" key="2">
    <source>
        <dbReference type="ARBA" id="ARBA00022857"/>
    </source>
</evidence>
<dbReference type="GO" id="GO:0000140">
    <property type="term" value="F:acylglycerone-phosphate reductase (NADP+) activity"/>
    <property type="evidence" value="ECO:0007669"/>
    <property type="project" value="TreeGrafter"/>
</dbReference>
<keyword evidence="3" id="KW-0560">Oxidoreductase</keyword>
<organism evidence="6 7">
    <name type="scientific">Huiozyma naganishii (strain ATCC MYA-139 / BCRC 22969 / CBS 8797 / KCTC 17520 / NBRC 10181 / NCYC 3082 / Yp74L-3)</name>
    <name type="common">Yeast</name>
    <name type="synonym">Kazachstania naganishii</name>
    <dbReference type="NCBI Taxonomy" id="1071383"/>
    <lineage>
        <taxon>Eukaryota</taxon>
        <taxon>Fungi</taxon>
        <taxon>Dikarya</taxon>
        <taxon>Ascomycota</taxon>
        <taxon>Saccharomycotina</taxon>
        <taxon>Saccharomycetes</taxon>
        <taxon>Saccharomycetales</taxon>
        <taxon>Saccharomycetaceae</taxon>
        <taxon>Huiozyma</taxon>
    </lineage>
</organism>
<dbReference type="PANTHER" id="PTHR44169">
    <property type="entry name" value="NADPH-DEPENDENT 1-ACYLDIHYDROXYACETONE PHOSPHATE REDUCTASE"/>
    <property type="match status" value="1"/>
</dbReference>
<keyword evidence="7" id="KW-1185">Reference proteome</keyword>
<dbReference type="GO" id="GO:0005783">
    <property type="term" value="C:endoplasmic reticulum"/>
    <property type="evidence" value="ECO:0007669"/>
    <property type="project" value="TreeGrafter"/>
</dbReference>
<name>J7S462_HUIN7</name>
<dbReference type="InterPro" id="IPR002347">
    <property type="entry name" value="SDR_fam"/>
</dbReference>
<dbReference type="PRINTS" id="PR00080">
    <property type="entry name" value="SDRFAMILY"/>
</dbReference>
<dbReference type="GO" id="GO:0006654">
    <property type="term" value="P:phosphatidic acid biosynthetic process"/>
    <property type="evidence" value="ECO:0007669"/>
    <property type="project" value="TreeGrafter"/>
</dbReference>
<protein>
    <submittedName>
        <fullName evidence="6">Uncharacterized protein</fullName>
    </submittedName>
</protein>
<dbReference type="PROSITE" id="PS00061">
    <property type="entry name" value="ADH_SHORT"/>
    <property type="match status" value="1"/>
</dbReference>
<evidence type="ECO:0000256" key="3">
    <source>
        <dbReference type="ARBA" id="ARBA00023002"/>
    </source>
</evidence>
<dbReference type="eggNOG" id="KOG1209">
    <property type="taxonomic scope" value="Eukaryota"/>
</dbReference>
<dbReference type="GO" id="GO:0019433">
    <property type="term" value="P:triglyceride catabolic process"/>
    <property type="evidence" value="ECO:0007669"/>
    <property type="project" value="TreeGrafter"/>
</dbReference>
<dbReference type="SUPFAM" id="SSF51735">
    <property type="entry name" value="NAD(P)-binding Rossmann-fold domains"/>
    <property type="match status" value="1"/>
</dbReference>
<evidence type="ECO:0000313" key="6">
    <source>
        <dbReference type="EMBL" id="CCK69109.1"/>
    </source>
</evidence>
<evidence type="ECO:0000256" key="1">
    <source>
        <dbReference type="ARBA" id="ARBA00006484"/>
    </source>
</evidence>
<dbReference type="KEGG" id="kng:KNAG_0B06850"/>
<dbReference type="Pfam" id="PF00106">
    <property type="entry name" value="adh_short"/>
    <property type="match status" value="1"/>
</dbReference>
<feature type="transmembrane region" description="Helical" evidence="5">
    <location>
        <begin position="247"/>
        <end position="268"/>
    </location>
</feature>
<dbReference type="InterPro" id="IPR036291">
    <property type="entry name" value="NAD(P)-bd_dom_sf"/>
</dbReference>
<dbReference type="GeneID" id="34524759"/>
<keyword evidence="5" id="KW-1133">Transmembrane helix</keyword>
<keyword evidence="5" id="KW-0472">Membrane</keyword>
<sequence>MRVAVVTGASSGIGYAIVKELADHGDFQIYACARRTKPILELSSLYSPRVVIPYELDISKPAEIVSFRDYLMAQHHVGGIDILYNNAGVACSVPALDVTNDIVTDCFQVNVFGHVNMTRELSPLVIQCKGTIAFTGSIAAILPVPFITVYSASKAAIHQYARTLHLEMKPLGVRVINFVTGAVATDIGDPRPVLEDSLYNTPEGLRSFHSRDNAVKNGTAPSVYAKQVVHDILDHLTSAPDIYRGRFVTVARILVSILPIKLLSWLFFTMARMGSISPGSKSK</sequence>
<proteinExistence type="inferred from homology"/>
<dbReference type="EMBL" id="HE978315">
    <property type="protein sequence ID" value="CCK69109.1"/>
    <property type="molecule type" value="Genomic_DNA"/>
</dbReference>
<keyword evidence="5" id="KW-0812">Transmembrane</keyword>
<dbReference type="PRINTS" id="PR00081">
    <property type="entry name" value="GDHRDH"/>
</dbReference>
<evidence type="ECO:0000313" key="7">
    <source>
        <dbReference type="Proteomes" id="UP000006310"/>
    </source>
</evidence>
<dbReference type="AlphaFoldDB" id="J7S462"/>
<dbReference type="Gene3D" id="3.40.50.720">
    <property type="entry name" value="NAD(P)-binding Rossmann-like Domain"/>
    <property type="match status" value="1"/>
</dbReference>
<evidence type="ECO:0000256" key="4">
    <source>
        <dbReference type="RuleBase" id="RU000363"/>
    </source>
</evidence>
<reference evidence="6 7" key="1">
    <citation type="journal article" date="2011" name="Proc. Natl. Acad. Sci. U.S.A.">
        <title>Evolutionary erosion of yeast sex chromosomes by mating-type switching accidents.</title>
        <authorList>
            <person name="Gordon J.L."/>
            <person name="Armisen D."/>
            <person name="Proux-Wera E."/>
            <person name="Oheigeartaigh S.S."/>
            <person name="Byrne K.P."/>
            <person name="Wolfe K.H."/>
        </authorList>
    </citation>
    <scope>NUCLEOTIDE SEQUENCE [LARGE SCALE GENOMIC DNA]</scope>
    <source>
        <strain evidence="7">ATCC MYA-139 / BCRC 22969 / CBS 8797 / CCRC 22969 / KCTC 17520 / NBRC 10181 / NCYC 3082</strain>
    </source>
</reference>
<accession>J7S462</accession>
<dbReference type="GO" id="GO:0004806">
    <property type="term" value="F:triacylglycerol lipase activity"/>
    <property type="evidence" value="ECO:0007669"/>
    <property type="project" value="TreeGrafter"/>
</dbReference>
<comment type="similarity">
    <text evidence="1 4">Belongs to the short-chain dehydrogenases/reductases (SDR) family.</text>
</comment>
<reference evidence="7" key="2">
    <citation type="submission" date="2012-08" db="EMBL/GenBank/DDBJ databases">
        <title>Genome sequence of Kazachstania naganishii.</title>
        <authorList>
            <person name="Gordon J.L."/>
            <person name="Armisen D."/>
            <person name="Proux-Wera E."/>
            <person name="OhEigeartaigh S.S."/>
            <person name="Byrne K.P."/>
            <person name="Wolfe K.H."/>
        </authorList>
    </citation>
    <scope>NUCLEOTIDE SEQUENCE [LARGE SCALE GENOMIC DNA]</scope>
    <source>
        <strain evidence="7">ATCC MYA-139 / BCRC 22969 / CBS 8797 / CCRC 22969 / KCTC 17520 / NBRC 10181 / NCYC 3082</strain>
    </source>
</reference>